<dbReference type="RefSeq" id="XP_014149363.1">
    <property type="nucleotide sequence ID" value="XM_014293888.1"/>
</dbReference>
<evidence type="ECO:0000313" key="1">
    <source>
        <dbReference type="EMBL" id="KNC75461.1"/>
    </source>
</evidence>
<reference evidence="1 2" key="1">
    <citation type="submission" date="2011-02" db="EMBL/GenBank/DDBJ databases">
        <title>The Genome Sequence of Sphaeroforma arctica JP610.</title>
        <authorList>
            <consortium name="The Broad Institute Genome Sequencing Platform"/>
            <person name="Russ C."/>
            <person name="Cuomo C."/>
            <person name="Young S.K."/>
            <person name="Zeng Q."/>
            <person name="Gargeya S."/>
            <person name="Alvarado L."/>
            <person name="Berlin A."/>
            <person name="Chapman S.B."/>
            <person name="Chen Z."/>
            <person name="Freedman E."/>
            <person name="Gellesch M."/>
            <person name="Goldberg J."/>
            <person name="Griggs A."/>
            <person name="Gujja S."/>
            <person name="Heilman E."/>
            <person name="Heiman D."/>
            <person name="Howarth C."/>
            <person name="Mehta T."/>
            <person name="Neiman D."/>
            <person name="Pearson M."/>
            <person name="Roberts A."/>
            <person name="Saif S."/>
            <person name="Shea T."/>
            <person name="Shenoy N."/>
            <person name="Sisk P."/>
            <person name="Stolte C."/>
            <person name="Sykes S."/>
            <person name="White J."/>
            <person name="Yandava C."/>
            <person name="Burger G."/>
            <person name="Gray M.W."/>
            <person name="Holland P.W.H."/>
            <person name="King N."/>
            <person name="Lang F.B.F."/>
            <person name="Roger A.J."/>
            <person name="Ruiz-Trillo I."/>
            <person name="Haas B."/>
            <person name="Nusbaum C."/>
            <person name="Birren B."/>
        </authorList>
    </citation>
    <scope>NUCLEOTIDE SEQUENCE [LARGE SCALE GENOMIC DNA]</scope>
    <source>
        <strain evidence="1 2">JP610</strain>
    </source>
</reference>
<dbReference type="GeneID" id="25912520"/>
<gene>
    <name evidence="1" type="ORF">SARC_12016</name>
</gene>
<proteinExistence type="predicted"/>
<accession>A0A0L0FG76</accession>
<evidence type="ECO:0000313" key="2">
    <source>
        <dbReference type="Proteomes" id="UP000054560"/>
    </source>
</evidence>
<sequence>MPEDCSILPPTIEHLRFNGHTRALHTSPNNAATCDTHTCQNHTQATHTHQTDTAAVAPLPQLHTLALNCWVSGQGAMPLATLTTLTTLRVDTFADWDTLLRVGTTCPALAHLYVHEGRPWVCSDRPHYSGRGRFWLESEWKRYHGMCLSVCLYIPLQTRITCKRTGRGRTVPSKTFSQLVIEERVRFYDECDFSPV</sequence>
<dbReference type="AlphaFoldDB" id="A0A0L0FG76"/>
<protein>
    <submittedName>
        <fullName evidence="1">Uncharacterized protein</fullName>
    </submittedName>
</protein>
<dbReference type="EMBL" id="KQ243611">
    <property type="protein sequence ID" value="KNC75461.1"/>
    <property type="molecule type" value="Genomic_DNA"/>
</dbReference>
<name>A0A0L0FG76_9EUKA</name>
<dbReference type="Proteomes" id="UP000054560">
    <property type="component" value="Unassembled WGS sequence"/>
</dbReference>
<keyword evidence="2" id="KW-1185">Reference proteome</keyword>
<organism evidence="1 2">
    <name type="scientific">Sphaeroforma arctica JP610</name>
    <dbReference type="NCBI Taxonomy" id="667725"/>
    <lineage>
        <taxon>Eukaryota</taxon>
        <taxon>Ichthyosporea</taxon>
        <taxon>Ichthyophonida</taxon>
        <taxon>Sphaeroforma</taxon>
    </lineage>
</organism>